<dbReference type="EMBL" id="AAVT01000011">
    <property type="protein sequence ID" value="EAW30052.1"/>
    <property type="molecule type" value="Genomic_DNA"/>
</dbReference>
<sequence>MVYAVRIEGPSTIYVLSSLQLKDSYFPTDMPLATQPQIDVMKRRYKPADMDKLGHGPAWIGQHLTLHRQTFMVTKRIAD</sequence>
<comment type="caution">
    <text evidence="1">The sequence shown here is derived from an EMBL/GenBank/DDBJ whole genome shotgun (WGS) entry which is preliminary data.</text>
</comment>
<keyword evidence="2" id="KW-1185">Reference proteome</keyword>
<dbReference type="AlphaFoldDB" id="A0YGL1"/>
<gene>
    <name evidence="1" type="ORF">GP2143_01365</name>
</gene>
<evidence type="ECO:0000313" key="2">
    <source>
        <dbReference type="Proteomes" id="UP000004931"/>
    </source>
</evidence>
<reference evidence="1 2" key="1">
    <citation type="journal article" date="2010" name="J. Bacteriol.">
        <title>Genome sequence of the oligotrophic marine Gammaproteobacterium HTCC2143, isolated from the Oregon Coast.</title>
        <authorList>
            <person name="Oh H.M."/>
            <person name="Kang I."/>
            <person name="Ferriera S."/>
            <person name="Giovannoni S.J."/>
            <person name="Cho J.C."/>
        </authorList>
    </citation>
    <scope>NUCLEOTIDE SEQUENCE [LARGE SCALE GENOMIC DNA]</scope>
    <source>
        <strain evidence="1 2">HTCC2143</strain>
    </source>
</reference>
<proteinExistence type="predicted"/>
<organism evidence="1 2">
    <name type="scientific">marine gamma proteobacterium HTCC2143</name>
    <dbReference type="NCBI Taxonomy" id="247633"/>
    <lineage>
        <taxon>Bacteria</taxon>
        <taxon>Pseudomonadati</taxon>
        <taxon>Pseudomonadota</taxon>
        <taxon>Gammaproteobacteria</taxon>
        <taxon>Cellvibrionales</taxon>
        <taxon>Spongiibacteraceae</taxon>
        <taxon>BD1-7 clade</taxon>
    </lineage>
</organism>
<accession>A0YGL1</accession>
<evidence type="ECO:0000313" key="1">
    <source>
        <dbReference type="EMBL" id="EAW30052.1"/>
    </source>
</evidence>
<dbReference type="Proteomes" id="UP000004931">
    <property type="component" value="Unassembled WGS sequence"/>
</dbReference>
<protein>
    <submittedName>
        <fullName evidence="1">Uncharacterized protein</fullName>
    </submittedName>
</protein>
<name>A0YGL1_9GAMM</name>